<name>A0A2Y9R4K2_TRIMA</name>
<feature type="region of interest" description="Disordered" evidence="1">
    <location>
        <begin position="1"/>
        <end position="106"/>
    </location>
</feature>
<accession>A0A2Y9R4K2</accession>
<dbReference type="KEGG" id="tmu:111821042"/>
<sequence>MPLTQPENEQVAVVSTAPAAAAAPPHTRNNQIIKPLPPPTLPARPERRCLRGGPGGSRCELAGPGVPGGRGLRPMALSRRRQLRRQSPGPQRPPTPHSRAPTLPPPSPGEGLLIYLFCWDLGGGLGWRGRGCPRALPPVAGATLGAAAAPASASGLQNCFQTASAGGPGVAAANQRAASILAVNSPQRSRLLPTQPWKICRSGRSRQCHESVTYKKALGWRRDSVPGAPVRTLPPCLDSGSRPRLALTVLPPSCQVTVMLWVWRHIWRTSAKLIPGVGVRWRVYGRAASQLLIQAAHELVSIIVVIIAGSGCREQGWAGGQLLPSSGSTWRGLRAKGTTGFPGAESQHCSSCKF</sequence>
<gene>
    <name evidence="3" type="primary">LOC111821042</name>
</gene>
<organism evidence="2 3">
    <name type="scientific">Trichechus manatus latirostris</name>
    <name type="common">Florida manatee</name>
    <dbReference type="NCBI Taxonomy" id="127582"/>
    <lineage>
        <taxon>Eukaryota</taxon>
        <taxon>Metazoa</taxon>
        <taxon>Chordata</taxon>
        <taxon>Craniata</taxon>
        <taxon>Vertebrata</taxon>
        <taxon>Euteleostomi</taxon>
        <taxon>Mammalia</taxon>
        <taxon>Eutheria</taxon>
        <taxon>Afrotheria</taxon>
        <taxon>Sirenia</taxon>
        <taxon>Trichechidae</taxon>
        <taxon>Trichechus</taxon>
    </lineage>
</organism>
<evidence type="ECO:0000313" key="3">
    <source>
        <dbReference type="RefSeq" id="XP_023589437.1"/>
    </source>
</evidence>
<proteinExistence type="predicted"/>
<protein>
    <submittedName>
        <fullName evidence="3">Uncharacterized protein LOC111821042</fullName>
    </submittedName>
</protein>
<keyword evidence="2" id="KW-1185">Reference proteome</keyword>
<evidence type="ECO:0000256" key="1">
    <source>
        <dbReference type="SAM" id="MobiDB-lite"/>
    </source>
</evidence>
<dbReference type="InParanoid" id="A0A2Y9R4K2"/>
<dbReference type="GeneID" id="111821042"/>
<reference evidence="3" key="1">
    <citation type="submission" date="2025-08" db="UniProtKB">
        <authorList>
            <consortium name="RefSeq"/>
        </authorList>
    </citation>
    <scope>IDENTIFICATION</scope>
</reference>
<dbReference type="AlphaFoldDB" id="A0A2Y9R4K2"/>
<feature type="compositionally biased region" description="Pro residues" evidence="1">
    <location>
        <begin position="90"/>
        <end position="106"/>
    </location>
</feature>
<dbReference type="RefSeq" id="XP_023589437.1">
    <property type="nucleotide sequence ID" value="XM_023733669.1"/>
</dbReference>
<dbReference type="Proteomes" id="UP000248480">
    <property type="component" value="Unplaced"/>
</dbReference>
<evidence type="ECO:0000313" key="2">
    <source>
        <dbReference type="Proteomes" id="UP000248480"/>
    </source>
</evidence>